<dbReference type="GO" id="GO:0008237">
    <property type="term" value="F:metallopeptidase activity"/>
    <property type="evidence" value="ECO:0007669"/>
    <property type="project" value="UniProtKB-KW"/>
</dbReference>
<sequence length="463" mass="50434">MIVREKKLILPAGVETVLSALSEGALFADLYFERSRDLRIVLEGEKIEQLSTGEDAGVGLRRIEEDFHTNYAFSNDFSGETLLALARRLGGRESARALELNKPVASQLSVKVDPEEVRLSRKIEFVKQAAEVARRKSPEIRQVRVVYQESFKELVMLASEGRMVEESRLYTLFAVQVVAERDGLLQQGYEPVGGTVGLELFEEDPPEEVARRAAERALLMLSARRAPGGRMPVVLSSSAGGTMIHEAVGHGLEADHAEEGFSVYAGRLGEKVASPLITVIDDPTLPGKRGSYLFDDEGVPAERVVLIENGVLKNFLYDRATALKFGKKPNGHGRRESYRHRPIPRMANTYIAPGPHDPGEIIRSVSRGLLVKKMGGGEVNPVTGDFVFEVTEGYLIEDGEVGEPIRGATLVGNGPEVLRIIDMVGNDLGFGIGTCGKDGQGVPVSDAQPTLRIPELIVGGEVR</sequence>
<dbReference type="InterPro" id="IPR002510">
    <property type="entry name" value="Metalloprtase-TldD/E_N"/>
</dbReference>
<dbReference type="Gene3D" id="3.30.2290.10">
    <property type="entry name" value="PmbA/TldD superfamily"/>
    <property type="match status" value="1"/>
</dbReference>
<dbReference type="GO" id="GO:0006508">
    <property type="term" value="P:proteolysis"/>
    <property type="evidence" value="ECO:0007669"/>
    <property type="project" value="UniProtKB-KW"/>
</dbReference>
<dbReference type="PANTHER" id="PTHR30624">
    <property type="entry name" value="UNCHARACTERIZED PROTEIN TLDD AND PMBA"/>
    <property type="match status" value="1"/>
</dbReference>
<dbReference type="InterPro" id="IPR036059">
    <property type="entry name" value="TldD/PmbA_sf"/>
</dbReference>
<reference evidence="8 9" key="1">
    <citation type="submission" date="2016-04" db="EMBL/GenBank/DDBJ databases">
        <title>Genome analysis of Thermosulfurimonas dismutans, the first thermophilic sulfur-disproportionating bacterium of the phylum Thermodesulfobacteria.</title>
        <authorList>
            <person name="Mardanov A.V."/>
            <person name="Beletsky A.V."/>
            <person name="Kadnikov V.V."/>
            <person name="Slobodkin A.I."/>
            <person name="Ravin N.V."/>
        </authorList>
    </citation>
    <scope>NUCLEOTIDE SEQUENCE [LARGE SCALE GENOMIC DNA]</scope>
    <source>
        <strain evidence="8 9">S95</strain>
    </source>
</reference>
<dbReference type="SUPFAM" id="SSF111283">
    <property type="entry name" value="Putative modulator of DNA gyrase, PmbA/TldD"/>
    <property type="match status" value="1"/>
</dbReference>
<feature type="domain" description="Metalloprotease TldD/E N-terminal" evidence="5">
    <location>
        <begin position="28"/>
        <end position="88"/>
    </location>
</feature>
<keyword evidence="4" id="KW-0482">Metalloprotease</keyword>
<dbReference type="InterPro" id="IPR045569">
    <property type="entry name" value="Metalloprtase-TldD/E_C"/>
</dbReference>
<gene>
    <name evidence="8" type="ORF">TDIS_0325</name>
</gene>
<evidence type="ECO:0000256" key="3">
    <source>
        <dbReference type="ARBA" id="ARBA00022801"/>
    </source>
</evidence>
<comment type="similarity">
    <text evidence="1">Belongs to the peptidase U62 family.</text>
</comment>
<dbReference type="RefSeq" id="WP_244147456.1">
    <property type="nucleotide sequence ID" value="NZ_LWLG01000001.1"/>
</dbReference>
<protein>
    <submittedName>
        <fullName evidence="8">TldD protein, part of proposed TldE/TldD proteolytic complex</fullName>
    </submittedName>
</protein>
<keyword evidence="9" id="KW-1185">Reference proteome</keyword>
<keyword evidence="2" id="KW-0645">Protease</keyword>
<keyword evidence="3" id="KW-0378">Hydrolase</keyword>
<dbReference type="PATRIC" id="fig|999894.6.peg.326"/>
<feature type="domain" description="Metalloprotease TldD/E central" evidence="7">
    <location>
        <begin position="113"/>
        <end position="221"/>
    </location>
</feature>
<evidence type="ECO:0000259" key="6">
    <source>
        <dbReference type="Pfam" id="PF19289"/>
    </source>
</evidence>
<dbReference type="InterPro" id="IPR035068">
    <property type="entry name" value="TldD/PmbA_N"/>
</dbReference>
<organism evidence="8 9">
    <name type="scientific">Thermosulfurimonas dismutans</name>
    <dbReference type="NCBI Taxonomy" id="999894"/>
    <lineage>
        <taxon>Bacteria</taxon>
        <taxon>Pseudomonadati</taxon>
        <taxon>Thermodesulfobacteriota</taxon>
        <taxon>Thermodesulfobacteria</taxon>
        <taxon>Thermodesulfobacteriales</taxon>
        <taxon>Thermodesulfobacteriaceae</taxon>
        <taxon>Thermosulfurimonas</taxon>
    </lineage>
</organism>
<dbReference type="Pfam" id="PF19290">
    <property type="entry name" value="PmbA_TldD_2nd"/>
    <property type="match status" value="1"/>
</dbReference>
<comment type="caution">
    <text evidence="8">The sequence shown here is derived from an EMBL/GenBank/DDBJ whole genome shotgun (WGS) entry which is preliminary data.</text>
</comment>
<proteinExistence type="inferred from homology"/>
<accession>A0A179D6Y5</accession>
<dbReference type="InterPro" id="IPR051463">
    <property type="entry name" value="Peptidase_U62_metallo"/>
</dbReference>
<evidence type="ECO:0000256" key="2">
    <source>
        <dbReference type="ARBA" id="ARBA00022670"/>
    </source>
</evidence>
<evidence type="ECO:0000259" key="5">
    <source>
        <dbReference type="Pfam" id="PF01523"/>
    </source>
</evidence>
<evidence type="ECO:0000259" key="7">
    <source>
        <dbReference type="Pfam" id="PF19290"/>
    </source>
</evidence>
<dbReference type="Pfam" id="PF19289">
    <property type="entry name" value="PmbA_TldD_3rd"/>
    <property type="match status" value="1"/>
</dbReference>
<dbReference type="PIRSF" id="PIRSF004919">
    <property type="entry name" value="TldD"/>
    <property type="match status" value="1"/>
</dbReference>
<dbReference type="InterPro" id="IPR025502">
    <property type="entry name" value="TldD"/>
</dbReference>
<evidence type="ECO:0000256" key="4">
    <source>
        <dbReference type="ARBA" id="ARBA00023049"/>
    </source>
</evidence>
<dbReference type="InterPro" id="IPR045570">
    <property type="entry name" value="Metalloprtase-TldD/E_cen_dom"/>
</dbReference>
<dbReference type="EMBL" id="LWLG01000001">
    <property type="protein sequence ID" value="OAQ21807.1"/>
    <property type="molecule type" value="Genomic_DNA"/>
</dbReference>
<evidence type="ECO:0000256" key="1">
    <source>
        <dbReference type="ARBA" id="ARBA00005836"/>
    </source>
</evidence>
<dbReference type="STRING" id="999894.TDIS_0325"/>
<name>A0A179D6Y5_9BACT</name>
<evidence type="ECO:0000313" key="9">
    <source>
        <dbReference type="Proteomes" id="UP000078390"/>
    </source>
</evidence>
<dbReference type="AlphaFoldDB" id="A0A179D6Y5"/>
<feature type="domain" description="Metalloprotease TldD/E C-terminal" evidence="6">
    <location>
        <begin position="229"/>
        <end position="460"/>
    </location>
</feature>
<dbReference type="Pfam" id="PF01523">
    <property type="entry name" value="PmbA_TldD_1st"/>
    <property type="match status" value="1"/>
</dbReference>
<dbReference type="Proteomes" id="UP000078390">
    <property type="component" value="Unassembled WGS sequence"/>
</dbReference>
<dbReference type="PANTHER" id="PTHR30624:SF4">
    <property type="entry name" value="METALLOPROTEASE TLDD"/>
    <property type="match status" value="1"/>
</dbReference>
<evidence type="ECO:0000313" key="8">
    <source>
        <dbReference type="EMBL" id="OAQ21807.1"/>
    </source>
</evidence>
<dbReference type="GO" id="GO:0005829">
    <property type="term" value="C:cytosol"/>
    <property type="evidence" value="ECO:0007669"/>
    <property type="project" value="TreeGrafter"/>
</dbReference>